<dbReference type="Proteomes" id="UP000030758">
    <property type="component" value="Unassembled WGS sequence"/>
</dbReference>
<dbReference type="EMBL" id="KL367896">
    <property type="protein sequence ID" value="KFD59479.1"/>
    <property type="molecule type" value="Genomic_DNA"/>
</dbReference>
<protein>
    <submittedName>
        <fullName evidence="1">Uncharacterized protein</fullName>
    </submittedName>
</protein>
<organism evidence="1">
    <name type="scientific">Trichuris suis</name>
    <name type="common">pig whipworm</name>
    <dbReference type="NCBI Taxonomy" id="68888"/>
    <lineage>
        <taxon>Eukaryota</taxon>
        <taxon>Metazoa</taxon>
        <taxon>Ecdysozoa</taxon>
        <taxon>Nematoda</taxon>
        <taxon>Enoplea</taxon>
        <taxon>Dorylaimia</taxon>
        <taxon>Trichinellida</taxon>
        <taxon>Trichuridae</taxon>
        <taxon>Trichuris</taxon>
    </lineage>
</organism>
<reference evidence="1" key="1">
    <citation type="journal article" date="2014" name="Nat. Genet.">
        <title>Genome and transcriptome of the porcine whipworm Trichuris suis.</title>
        <authorList>
            <person name="Jex A.R."/>
            <person name="Nejsum P."/>
            <person name="Schwarz E.M."/>
            <person name="Hu L."/>
            <person name="Young N.D."/>
            <person name="Hall R.S."/>
            <person name="Korhonen P.K."/>
            <person name="Liao S."/>
            <person name="Thamsborg S."/>
            <person name="Xia J."/>
            <person name="Xu P."/>
            <person name="Wang S."/>
            <person name="Scheerlinck J.P."/>
            <person name="Hofmann A."/>
            <person name="Sternberg P.W."/>
            <person name="Wang J."/>
            <person name="Gasser R.B."/>
        </authorList>
    </citation>
    <scope>NUCLEOTIDE SEQUENCE [LARGE SCALE GENOMIC DNA]</scope>
    <source>
        <strain evidence="1">DCEP-RM93F</strain>
    </source>
</reference>
<sequence length="74" mass="8746">MWLSALTSCCHREVWEHVQIYANPISGAHCYCSNREPTSYASKRLKRKNRKSVTIEEQEHIVRIGDDRSTKRRQ</sequence>
<evidence type="ECO:0000313" key="1">
    <source>
        <dbReference type="EMBL" id="KFD59479.1"/>
    </source>
</evidence>
<proteinExistence type="predicted"/>
<dbReference type="AlphaFoldDB" id="A0A085MQI3"/>
<gene>
    <name evidence="1" type="ORF">M514_28342</name>
</gene>
<name>A0A085MQI3_9BILA</name>
<accession>A0A085MQI3</accession>